<dbReference type="InterPro" id="IPR036663">
    <property type="entry name" value="Fumarylacetoacetase_C_sf"/>
</dbReference>
<gene>
    <name evidence="6" type="ORF">E1809_17560</name>
</gene>
<keyword evidence="4" id="KW-0812">Transmembrane</keyword>
<dbReference type="PANTHER" id="PTHR42796:SF4">
    <property type="entry name" value="FUMARYLACETOACETATE HYDROLASE DOMAIN-CONTAINING PROTEIN 2A"/>
    <property type="match status" value="1"/>
</dbReference>
<evidence type="ECO:0000256" key="1">
    <source>
        <dbReference type="ARBA" id="ARBA00010211"/>
    </source>
</evidence>
<dbReference type="EMBL" id="SMRU01000022">
    <property type="protein sequence ID" value="TDF92660.1"/>
    <property type="molecule type" value="Genomic_DNA"/>
</dbReference>
<proteinExistence type="inferred from homology"/>
<protein>
    <submittedName>
        <fullName evidence="6">FAA hydrolase family protein</fullName>
    </submittedName>
</protein>
<keyword evidence="2" id="KW-0479">Metal-binding</keyword>
<evidence type="ECO:0000313" key="7">
    <source>
        <dbReference type="Proteomes" id="UP000295511"/>
    </source>
</evidence>
<keyword evidence="4" id="KW-1133">Transmembrane helix</keyword>
<reference evidence="6 7" key="1">
    <citation type="submission" date="2019-03" db="EMBL/GenBank/DDBJ databases">
        <title>Whole genome sequence of Arthrobacter sp JH1-1.</title>
        <authorList>
            <person name="Trinh H.N."/>
        </authorList>
    </citation>
    <scope>NUCLEOTIDE SEQUENCE [LARGE SCALE GENOMIC DNA]</scope>
    <source>
        <strain evidence="6 7">JH1-1</strain>
    </source>
</reference>
<dbReference type="Gene3D" id="3.90.850.10">
    <property type="entry name" value="Fumarylacetoacetase-like, C-terminal domain"/>
    <property type="match status" value="1"/>
</dbReference>
<dbReference type="SUPFAM" id="SSF56529">
    <property type="entry name" value="FAH"/>
    <property type="match status" value="1"/>
</dbReference>
<dbReference type="Proteomes" id="UP000295511">
    <property type="component" value="Unassembled WGS sequence"/>
</dbReference>
<dbReference type="GO" id="GO:0016853">
    <property type="term" value="F:isomerase activity"/>
    <property type="evidence" value="ECO:0007669"/>
    <property type="project" value="UniProtKB-ARBA"/>
</dbReference>
<dbReference type="Pfam" id="PF01557">
    <property type="entry name" value="FAA_hydrolase"/>
    <property type="match status" value="1"/>
</dbReference>
<dbReference type="InterPro" id="IPR051121">
    <property type="entry name" value="FAH"/>
</dbReference>
<keyword evidence="4" id="KW-0472">Membrane</keyword>
<accession>A0A4R5KEU9</accession>
<dbReference type="GO" id="GO:0019752">
    <property type="term" value="P:carboxylic acid metabolic process"/>
    <property type="evidence" value="ECO:0007669"/>
    <property type="project" value="UniProtKB-ARBA"/>
</dbReference>
<evidence type="ECO:0000256" key="3">
    <source>
        <dbReference type="SAM" id="MobiDB-lite"/>
    </source>
</evidence>
<dbReference type="GO" id="GO:0016787">
    <property type="term" value="F:hydrolase activity"/>
    <property type="evidence" value="ECO:0007669"/>
    <property type="project" value="UniProtKB-KW"/>
</dbReference>
<evidence type="ECO:0000313" key="6">
    <source>
        <dbReference type="EMBL" id="TDF92660.1"/>
    </source>
</evidence>
<feature type="transmembrane region" description="Helical" evidence="4">
    <location>
        <begin position="20"/>
        <end position="40"/>
    </location>
</feature>
<organism evidence="6 7">
    <name type="scientific">Arthrobacter terricola</name>
    <dbReference type="NCBI Taxonomy" id="2547396"/>
    <lineage>
        <taxon>Bacteria</taxon>
        <taxon>Bacillati</taxon>
        <taxon>Actinomycetota</taxon>
        <taxon>Actinomycetes</taxon>
        <taxon>Micrococcales</taxon>
        <taxon>Micrococcaceae</taxon>
        <taxon>Arthrobacter</taxon>
    </lineage>
</organism>
<keyword evidence="6" id="KW-0378">Hydrolase</keyword>
<comment type="caution">
    <text evidence="6">The sequence shown here is derived from an EMBL/GenBank/DDBJ whole genome shotgun (WGS) entry which is preliminary data.</text>
</comment>
<dbReference type="GO" id="GO:0046872">
    <property type="term" value="F:metal ion binding"/>
    <property type="evidence" value="ECO:0007669"/>
    <property type="project" value="UniProtKB-KW"/>
</dbReference>
<name>A0A4R5KEU9_9MICC</name>
<feature type="domain" description="Fumarylacetoacetase-like C-terminal" evidence="5">
    <location>
        <begin position="85"/>
        <end position="289"/>
    </location>
</feature>
<dbReference type="AlphaFoldDB" id="A0A4R5KEU9"/>
<comment type="similarity">
    <text evidence="1">Belongs to the FAH family.</text>
</comment>
<evidence type="ECO:0000259" key="5">
    <source>
        <dbReference type="Pfam" id="PF01557"/>
    </source>
</evidence>
<dbReference type="InterPro" id="IPR011234">
    <property type="entry name" value="Fumarylacetoacetase-like_C"/>
</dbReference>
<dbReference type="PANTHER" id="PTHR42796">
    <property type="entry name" value="FUMARYLACETOACETATE HYDROLASE DOMAIN-CONTAINING PROTEIN 2A-RELATED"/>
    <property type="match status" value="1"/>
</dbReference>
<sequence>MVVARKDPVGVADMGPVSQVSLLMTICIFAIANLIEYAYCQFSATDSSRKPDLPHPLDRRQEMMTPNSSIESSGEPDLPIGAPSKMICVGLNYRDHATEAGLEAPTMPLLFAKWPNTLIGHGGEIHVPEGVRTDFEAELAVVIGRRARKVTVDEALDYVAGYLCANDVSARDLQFDDGQWVRGKSLDTFCPIGPTLVPRDQIPDPQNLGIKLWLNGVLMQDSSTAQMIFGVADIISYVSQTATLEPGDVILTGTPAGVGIFRNPPVGLKEGDEVTVEIERIGKLTNRVRVTN</sequence>
<evidence type="ECO:0000256" key="2">
    <source>
        <dbReference type="ARBA" id="ARBA00022723"/>
    </source>
</evidence>
<dbReference type="FunFam" id="3.90.850.10:FF:000002">
    <property type="entry name" value="2-hydroxyhepta-2,4-diene-1,7-dioate isomerase"/>
    <property type="match status" value="1"/>
</dbReference>
<keyword evidence="7" id="KW-1185">Reference proteome</keyword>
<evidence type="ECO:0000256" key="4">
    <source>
        <dbReference type="SAM" id="Phobius"/>
    </source>
</evidence>
<dbReference type="OrthoDB" id="9805307at2"/>
<feature type="compositionally biased region" description="Basic and acidic residues" evidence="3">
    <location>
        <begin position="47"/>
        <end position="62"/>
    </location>
</feature>
<feature type="region of interest" description="Disordered" evidence="3">
    <location>
        <begin position="46"/>
        <end position="76"/>
    </location>
</feature>